<accession>A0A1R0KDW0</accession>
<sequence length="61" mass="6349">MITTAVVHIAAGVSSRSRFLVVVTRVLLGAGRVSSVMTWIVAETCLDVAEPGAPGRSPARE</sequence>
<gene>
    <name evidence="1" type="ORF">BS329_40195</name>
</gene>
<evidence type="ECO:0000313" key="1">
    <source>
        <dbReference type="EMBL" id="OLZ43162.1"/>
    </source>
</evidence>
<comment type="caution">
    <text evidence="1">The sequence shown here is derived from an EMBL/GenBank/DDBJ whole genome shotgun (WGS) entry which is preliminary data.</text>
</comment>
<evidence type="ECO:0000313" key="2">
    <source>
        <dbReference type="Proteomes" id="UP000187486"/>
    </source>
</evidence>
<proteinExistence type="predicted"/>
<organism evidence="1 2">
    <name type="scientific">Amycolatopsis coloradensis</name>
    <dbReference type="NCBI Taxonomy" id="76021"/>
    <lineage>
        <taxon>Bacteria</taxon>
        <taxon>Bacillati</taxon>
        <taxon>Actinomycetota</taxon>
        <taxon>Actinomycetes</taxon>
        <taxon>Pseudonocardiales</taxon>
        <taxon>Pseudonocardiaceae</taxon>
        <taxon>Amycolatopsis</taxon>
    </lineage>
</organism>
<dbReference type="EMBL" id="MQUQ01000039">
    <property type="protein sequence ID" value="OLZ43162.1"/>
    <property type="molecule type" value="Genomic_DNA"/>
</dbReference>
<dbReference type="AlphaFoldDB" id="A0A1R0KDW0"/>
<reference evidence="1 2" key="1">
    <citation type="submission" date="2016-01" db="EMBL/GenBank/DDBJ databases">
        <title>Amycolatopsis coloradensis genome sequencing and assembly.</title>
        <authorList>
            <person name="Mayilraj S."/>
        </authorList>
    </citation>
    <scope>NUCLEOTIDE SEQUENCE [LARGE SCALE GENOMIC DNA]</scope>
    <source>
        <strain evidence="1 2">DSM 44225</strain>
    </source>
</reference>
<name>A0A1R0KDW0_9PSEU</name>
<keyword evidence="2" id="KW-1185">Reference proteome</keyword>
<dbReference type="Proteomes" id="UP000187486">
    <property type="component" value="Unassembled WGS sequence"/>
</dbReference>
<protein>
    <submittedName>
        <fullName evidence="1">Uncharacterized protein</fullName>
    </submittedName>
</protein>